<proteinExistence type="predicted"/>
<feature type="compositionally biased region" description="Low complexity" evidence="2">
    <location>
        <begin position="432"/>
        <end position="445"/>
    </location>
</feature>
<dbReference type="Proteomes" id="UP001152300">
    <property type="component" value="Unassembled WGS sequence"/>
</dbReference>
<dbReference type="EMBL" id="JAPEIS010000005">
    <property type="protein sequence ID" value="KAJ8066378.1"/>
    <property type="molecule type" value="Genomic_DNA"/>
</dbReference>
<feature type="compositionally biased region" description="Low complexity" evidence="2">
    <location>
        <begin position="993"/>
        <end position="1007"/>
    </location>
</feature>
<protein>
    <submittedName>
        <fullName evidence="3">Uncharacterized protein</fullName>
    </submittedName>
</protein>
<evidence type="ECO:0000256" key="2">
    <source>
        <dbReference type="SAM" id="MobiDB-lite"/>
    </source>
</evidence>
<sequence>MSSTHVPNGSQASPLNKGSDIKCVQTTKGWVCALCFPLGHPSRALERVLNLAELKSHASSNHYASLGEHEWKNYVNQSVYYEAQFRGQSSLGLNGGVMHGPPTIASQKTLANKAGVLKRKYVKKAKPVAETALDLMETMINFDGKTDAKDMIEALASPGGNQDGDSEMSDVESTPSISQACIGSFFDSSTAQHQHGMRPINTAQVVASPASLQTGTDPFYNQFAAQNQFSMHSMDVSQVATTSNTPHTGNSSYYDTSAANYGMHQMGVSQIGASSNTTQSGISSFNNPSTHLQFDMNSIDISQATSSPSKPSRKKAAAPKNPLRQRLSENPSFESAVSVHGLARVQAAGNAGLQRYLDRQARGLPRTSNIPLPLASPPPRNGTMGLPLTAANYAAAGMPNLHVEKVARRTKKVDRRRQASASLSNVDDAEDNNLTSTNPPPTNLSLNEFGVPAAIFGQAPGAVYKSHTYKSIYAESTPPKEQPPLPEVSLFDFSFSEFSHPPTNNEVVQQDPSCQVGTVGMLNDGQHSGFTDSFVSGLLDETFGAHSGGNQTATKHSGRDISRTLEPDQLFNDMGLDGISESFDFNAFVADSNYNFDDDSTVGNTIPQQNTGNFDEFFATAGIPKQNPAPQHNTGKFDDFFAAAGIPKTHDSELDAMFGFNNSSSPTNTNHSFRIFHTTSLEYGAAGLEAVKAAQAAVSAGEPLPPPSSTASSLVIGDSLTPATRATSPVVEASSADGDAVQASEDLYSATSTPLSSVAESWSSVESSQAVESPVSVESPSAAESTVVFEPLRAVELAVSVPVPAVPAVIPPEMADIITEQQSLLAAMVKRQEEQEAQFTAEIEAQKSKAARLGADAEATALHKADIQHQLEKQMEINEALTKQLEEQKDLHKTDILRLDAEAKARTRLNAESSATIERQASEIKKLAKQLAQQKAKMLATTTTKEPAVRQVIVARKPLIDTEKLLAAKKPVVPAEPSSAYFTNTTAYHGRKTTVPTNNNTSTTQRTRASRERAASLEPGRTPRRRAASPEEPAGDKKRRAGDKFRFSSGNEPRKNVPDGKGGRLCATDIEALAKVPAKVEEKIVKKTAERIPTNSLGIKGPLPKTNPPKPFRF</sequence>
<organism evidence="3 4">
    <name type="scientific">Sclerotinia nivalis</name>
    <dbReference type="NCBI Taxonomy" id="352851"/>
    <lineage>
        <taxon>Eukaryota</taxon>
        <taxon>Fungi</taxon>
        <taxon>Dikarya</taxon>
        <taxon>Ascomycota</taxon>
        <taxon>Pezizomycotina</taxon>
        <taxon>Leotiomycetes</taxon>
        <taxon>Helotiales</taxon>
        <taxon>Sclerotiniaceae</taxon>
        <taxon>Sclerotinia</taxon>
    </lineage>
</organism>
<evidence type="ECO:0000256" key="1">
    <source>
        <dbReference type="SAM" id="Coils"/>
    </source>
</evidence>
<keyword evidence="4" id="KW-1185">Reference proteome</keyword>
<evidence type="ECO:0000313" key="3">
    <source>
        <dbReference type="EMBL" id="KAJ8066378.1"/>
    </source>
</evidence>
<feature type="compositionally biased region" description="Basic and acidic residues" evidence="2">
    <location>
        <begin position="1042"/>
        <end position="1062"/>
    </location>
</feature>
<evidence type="ECO:0000313" key="4">
    <source>
        <dbReference type="Proteomes" id="UP001152300"/>
    </source>
</evidence>
<feature type="region of interest" description="Disordered" evidence="2">
    <location>
        <begin position="984"/>
        <end position="1064"/>
    </location>
</feature>
<feature type="region of interest" description="Disordered" evidence="2">
    <location>
        <begin position="408"/>
        <end position="445"/>
    </location>
</feature>
<feature type="coiled-coil region" evidence="1">
    <location>
        <begin position="829"/>
        <end position="937"/>
    </location>
</feature>
<feature type="compositionally biased region" description="Pro residues" evidence="2">
    <location>
        <begin position="1105"/>
        <end position="1114"/>
    </location>
</feature>
<gene>
    <name evidence="3" type="ORF">OCU04_005445</name>
</gene>
<accession>A0A9X0DMT9</accession>
<comment type="caution">
    <text evidence="3">The sequence shown here is derived from an EMBL/GenBank/DDBJ whole genome shotgun (WGS) entry which is preliminary data.</text>
</comment>
<keyword evidence="1" id="KW-0175">Coiled coil</keyword>
<dbReference type="AlphaFoldDB" id="A0A9X0DMT9"/>
<name>A0A9X0DMT9_9HELO</name>
<feature type="region of interest" description="Disordered" evidence="2">
    <location>
        <begin position="1094"/>
        <end position="1114"/>
    </location>
</feature>
<dbReference type="OrthoDB" id="3553127at2759"/>
<feature type="region of interest" description="Disordered" evidence="2">
    <location>
        <begin position="302"/>
        <end position="332"/>
    </location>
</feature>
<reference evidence="3" key="1">
    <citation type="submission" date="2022-11" db="EMBL/GenBank/DDBJ databases">
        <title>Genome Resource of Sclerotinia nivalis Strain SnTB1, a Plant Pathogen Isolated from American Ginseng.</title>
        <authorList>
            <person name="Fan S."/>
        </authorList>
    </citation>
    <scope>NUCLEOTIDE SEQUENCE</scope>
    <source>
        <strain evidence="3">SnTB1</strain>
    </source>
</reference>